<sequence>MKILQVNKFYPPVIGGVEKVVYDLVEGMCSLAEMEVLVANTEWKYVQEIEHKAKIHRVPSIGTYFSMPVAPTFPLWLKKIKTDIIHFHFPFPLGELSYLLVDKIANIPAKTVVTWHSDIVRQKRFLKLYHPFLKRFLEKVDTIIATSPNMVEASPYLKEHKDKCRVIPLGIDVKEWEKTDKLFENVKKVREEVAIKPIILFVGRLVYYKGVEYLIEAMTEINASLFLVGEGPLKPLLQKRAEELGITEKINFLGGASKEQLVTYLHACDIFVLPSVERSEAFGIVQLEAMACGKPIVSTNLATGVPFVNQDGKTGIVVPPKDIKSLTQALTFLIENESVRKQYGERGKERVYEHFTREKMVQSVYTLYQELLEGGTT</sequence>
<feature type="domain" description="Glycosyltransferase subfamily 4-like N-terminal" evidence="2">
    <location>
        <begin position="14"/>
        <end position="174"/>
    </location>
</feature>
<dbReference type="InterPro" id="IPR050194">
    <property type="entry name" value="Glycosyltransferase_grp1"/>
</dbReference>
<dbReference type="Proteomes" id="UP000198956">
    <property type="component" value="Unassembled WGS sequence"/>
</dbReference>
<dbReference type="GO" id="GO:0016757">
    <property type="term" value="F:glycosyltransferase activity"/>
    <property type="evidence" value="ECO:0007669"/>
    <property type="project" value="UniProtKB-KW"/>
</dbReference>
<evidence type="ECO:0000313" key="4">
    <source>
        <dbReference type="Proteomes" id="UP000198956"/>
    </source>
</evidence>
<evidence type="ECO:0000259" key="1">
    <source>
        <dbReference type="Pfam" id="PF00534"/>
    </source>
</evidence>
<name>A0A1G8DLE4_ANETH</name>
<dbReference type="EMBL" id="FNDE01000034">
    <property type="protein sequence ID" value="SDH58524.1"/>
    <property type="molecule type" value="Genomic_DNA"/>
</dbReference>
<dbReference type="InterPro" id="IPR028098">
    <property type="entry name" value="Glyco_trans_4-like_N"/>
</dbReference>
<dbReference type="PANTHER" id="PTHR45947">
    <property type="entry name" value="SULFOQUINOVOSYL TRANSFERASE SQD2"/>
    <property type="match status" value="1"/>
</dbReference>
<dbReference type="Pfam" id="PF00534">
    <property type="entry name" value="Glycos_transf_1"/>
    <property type="match status" value="1"/>
</dbReference>
<dbReference type="SUPFAM" id="SSF53756">
    <property type="entry name" value="UDP-Glycosyltransferase/glycogen phosphorylase"/>
    <property type="match status" value="1"/>
</dbReference>
<reference evidence="3 4" key="1">
    <citation type="submission" date="2016-10" db="EMBL/GenBank/DDBJ databases">
        <authorList>
            <person name="de Groot N.N."/>
        </authorList>
    </citation>
    <scope>NUCLEOTIDE SEQUENCE [LARGE SCALE GENOMIC DNA]</scope>
    <source>
        <strain evidence="3 4">L 420-91</strain>
    </source>
</reference>
<dbReference type="Gene3D" id="3.40.50.2000">
    <property type="entry name" value="Glycogen Phosphorylase B"/>
    <property type="match status" value="2"/>
</dbReference>
<keyword evidence="3" id="KW-0808">Transferase</keyword>
<dbReference type="AlphaFoldDB" id="A0A1G8DLE4"/>
<organism evidence="3 4">
    <name type="scientific">Aneurinibacillus thermoaerophilus</name>
    <dbReference type="NCBI Taxonomy" id="143495"/>
    <lineage>
        <taxon>Bacteria</taxon>
        <taxon>Bacillati</taxon>
        <taxon>Bacillota</taxon>
        <taxon>Bacilli</taxon>
        <taxon>Bacillales</taxon>
        <taxon>Paenibacillaceae</taxon>
        <taxon>Aneurinibacillus group</taxon>
        <taxon>Aneurinibacillus</taxon>
    </lineage>
</organism>
<gene>
    <name evidence="3" type="ORF">SAMN04489735_103426</name>
</gene>
<dbReference type="InterPro" id="IPR001296">
    <property type="entry name" value="Glyco_trans_1"/>
</dbReference>
<accession>A0A1G8DLE4</accession>
<dbReference type="PANTHER" id="PTHR45947:SF3">
    <property type="entry name" value="SULFOQUINOVOSYL TRANSFERASE SQD2"/>
    <property type="match status" value="1"/>
</dbReference>
<evidence type="ECO:0000259" key="2">
    <source>
        <dbReference type="Pfam" id="PF13439"/>
    </source>
</evidence>
<proteinExistence type="predicted"/>
<protein>
    <submittedName>
        <fullName evidence="3">Rhamnosyl/mannosyltransferase</fullName>
    </submittedName>
</protein>
<evidence type="ECO:0000313" key="3">
    <source>
        <dbReference type="EMBL" id="SDH58524.1"/>
    </source>
</evidence>
<dbReference type="Pfam" id="PF13439">
    <property type="entry name" value="Glyco_transf_4"/>
    <property type="match status" value="1"/>
</dbReference>
<dbReference type="CDD" id="cd03795">
    <property type="entry name" value="GT4_WfcD-like"/>
    <property type="match status" value="1"/>
</dbReference>
<keyword evidence="3" id="KW-0328">Glycosyltransferase</keyword>
<dbReference type="RefSeq" id="WP_217639396.1">
    <property type="nucleotide sequence ID" value="NZ_JARLVY010000062.1"/>
</dbReference>
<feature type="domain" description="Glycosyl transferase family 1" evidence="1">
    <location>
        <begin position="190"/>
        <end position="350"/>
    </location>
</feature>